<dbReference type="Gene3D" id="3.40.50.880">
    <property type="match status" value="1"/>
</dbReference>
<dbReference type="RefSeq" id="WP_091744006.1">
    <property type="nucleotide sequence ID" value="NZ_FODY01000003.1"/>
</dbReference>
<evidence type="ECO:0000259" key="1">
    <source>
        <dbReference type="Pfam" id="PF00117"/>
    </source>
</evidence>
<proteinExistence type="predicted"/>
<gene>
    <name evidence="2" type="ORF">SAMN04490178_10324</name>
</gene>
<dbReference type="STRING" id="112903.SAMN04490178_10324"/>
<evidence type="ECO:0000313" key="3">
    <source>
        <dbReference type="Proteomes" id="UP000198847"/>
    </source>
</evidence>
<evidence type="ECO:0000313" key="2">
    <source>
        <dbReference type="EMBL" id="SEO56345.1"/>
    </source>
</evidence>
<keyword evidence="3" id="KW-1185">Reference proteome</keyword>
<keyword evidence="2" id="KW-0808">Transferase</keyword>
<dbReference type="PANTHER" id="PTHR42695:SF5">
    <property type="entry name" value="GLUTAMINE AMIDOTRANSFERASE YLR126C-RELATED"/>
    <property type="match status" value="1"/>
</dbReference>
<dbReference type="Pfam" id="PF00117">
    <property type="entry name" value="GATase"/>
    <property type="match status" value="1"/>
</dbReference>
<dbReference type="GO" id="GO:0005829">
    <property type="term" value="C:cytosol"/>
    <property type="evidence" value="ECO:0007669"/>
    <property type="project" value="TreeGrafter"/>
</dbReference>
<dbReference type="InterPro" id="IPR044992">
    <property type="entry name" value="ChyE-like"/>
</dbReference>
<dbReference type="Proteomes" id="UP000198847">
    <property type="component" value="Unassembled WGS sequence"/>
</dbReference>
<dbReference type="PANTHER" id="PTHR42695">
    <property type="entry name" value="GLUTAMINE AMIDOTRANSFERASE YLR126C-RELATED"/>
    <property type="match status" value="1"/>
</dbReference>
<dbReference type="GO" id="GO:0016740">
    <property type="term" value="F:transferase activity"/>
    <property type="evidence" value="ECO:0007669"/>
    <property type="project" value="UniProtKB-KW"/>
</dbReference>
<dbReference type="EMBL" id="FODY01000003">
    <property type="protein sequence ID" value="SEO56345.1"/>
    <property type="molecule type" value="Genomic_DNA"/>
</dbReference>
<dbReference type="SUPFAM" id="SSF52317">
    <property type="entry name" value="Class I glutamine amidotransferase-like"/>
    <property type="match status" value="1"/>
</dbReference>
<dbReference type="OrthoDB" id="9813383at2"/>
<dbReference type="PROSITE" id="PS51273">
    <property type="entry name" value="GATASE_TYPE_1"/>
    <property type="match status" value="1"/>
</dbReference>
<dbReference type="FunFam" id="3.40.50.880:FF:000033">
    <property type="entry name" value="Glutamine amidotransferase class-I"/>
    <property type="match status" value="1"/>
</dbReference>
<feature type="domain" description="Glutamine amidotransferase" evidence="1">
    <location>
        <begin position="42"/>
        <end position="181"/>
    </location>
</feature>
<dbReference type="InterPro" id="IPR029062">
    <property type="entry name" value="Class_I_gatase-like"/>
</dbReference>
<organism evidence="2 3">
    <name type="scientific">Propionispora vibrioides</name>
    <dbReference type="NCBI Taxonomy" id="112903"/>
    <lineage>
        <taxon>Bacteria</taxon>
        <taxon>Bacillati</taxon>
        <taxon>Bacillota</taxon>
        <taxon>Negativicutes</taxon>
        <taxon>Selenomonadales</taxon>
        <taxon>Sporomusaceae</taxon>
        <taxon>Propionispora</taxon>
    </lineage>
</organism>
<name>A0A1H8QQ35_9FIRM</name>
<reference evidence="2 3" key="1">
    <citation type="submission" date="2016-10" db="EMBL/GenBank/DDBJ databases">
        <authorList>
            <person name="de Groot N.N."/>
        </authorList>
    </citation>
    <scope>NUCLEOTIDE SEQUENCE [LARGE SCALE GENOMIC DNA]</scope>
    <source>
        <strain evidence="2 3">DSM 13305</strain>
    </source>
</reference>
<accession>A0A1H8QQ35</accession>
<protein>
    <submittedName>
        <fullName evidence="2">GMP synthase-Glutamine amidotransferase</fullName>
    </submittedName>
</protein>
<dbReference type="CDD" id="cd01741">
    <property type="entry name" value="GATase1_1"/>
    <property type="match status" value="1"/>
</dbReference>
<keyword evidence="2" id="KW-0315">Glutamine amidotransferase</keyword>
<sequence>MRIHYLQHVPFENPAMLVTWAHERGHRLTGTHLYNFEAVPEPDQFDWLVIMGGPMNIYEEEQYPWLGYEKDCIRKAIEQDKVVLGICLGAQLIADVLGGKVTKNPVAEIGWLPVTLYKEKIQGKFFDGFPESFPVFQWHNDTFSMLGEESVCIASSEGCPHQAFMYRDRVFGFQFHLESTAASINSLLYHCADELRPGPYVQTAQAIRENMGILAVVNSLMTEFLDRLAAYTANER</sequence>
<dbReference type="AlphaFoldDB" id="A0A1H8QQ35"/>
<dbReference type="InterPro" id="IPR017926">
    <property type="entry name" value="GATASE"/>
</dbReference>